<comment type="caution">
    <text evidence="2">The sequence shown here is derived from an EMBL/GenBank/DDBJ whole genome shotgun (WGS) entry which is preliminary data.</text>
</comment>
<dbReference type="AlphaFoldDB" id="A0A2P6PG62"/>
<gene>
    <name evidence="2" type="ORF">RchiOBHm_Chr7g0233291</name>
</gene>
<reference evidence="2 3" key="1">
    <citation type="journal article" date="2018" name="Nat. Genet.">
        <title>The Rosa genome provides new insights in the design of modern roses.</title>
        <authorList>
            <person name="Bendahmane M."/>
        </authorList>
    </citation>
    <scope>NUCLEOTIDE SEQUENCE [LARGE SCALE GENOMIC DNA]</scope>
    <source>
        <strain evidence="3">cv. Old Blush</strain>
    </source>
</reference>
<dbReference type="Proteomes" id="UP000238479">
    <property type="component" value="Chromosome 7"/>
</dbReference>
<feature type="compositionally biased region" description="Basic and acidic residues" evidence="1">
    <location>
        <begin position="63"/>
        <end position="72"/>
    </location>
</feature>
<accession>A0A2P6PG62</accession>
<keyword evidence="3" id="KW-1185">Reference proteome</keyword>
<dbReference type="Gramene" id="PRQ20910">
    <property type="protein sequence ID" value="PRQ20910"/>
    <property type="gene ID" value="RchiOBHm_Chr7g0233291"/>
</dbReference>
<dbReference type="EMBL" id="PDCK01000045">
    <property type="protein sequence ID" value="PRQ20910.1"/>
    <property type="molecule type" value="Genomic_DNA"/>
</dbReference>
<sequence length="72" mass="7770">MGYYFSSKLVNVQLLLGVALVVLIMTSSTAPIAMAENYGPLPKPYPSSPIPPYPGHPPVFKDNSQKPEPKGK</sequence>
<feature type="compositionally biased region" description="Pro residues" evidence="1">
    <location>
        <begin position="46"/>
        <end position="57"/>
    </location>
</feature>
<name>A0A2P6PG62_ROSCH</name>
<evidence type="ECO:0000256" key="1">
    <source>
        <dbReference type="SAM" id="MobiDB-lite"/>
    </source>
</evidence>
<protein>
    <submittedName>
        <fullName evidence="2">Uncharacterized protein</fullName>
    </submittedName>
</protein>
<feature type="region of interest" description="Disordered" evidence="1">
    <location>
        <begin position="46"/>
        <end position="72"/>
    </location>
</feature>
<organism evidence="2 3">
    <name type="scientific">Rosa chinensis</name>
    <name type="common">China rose</name>
    <dbReference type="NCBI Taxonomy" id="74649"/>
    <lineage>
        <taxon>Eukaryota</taxon>
        <taxon>Viridiplantae</taxon>
        <taxon>Streptophyta</taxon>
        <taxon>Embryophyta</taxon>
        <taxon>Tracheophyta</taxon>
        <taxon>Spermatophyta</taxon>
        <taxon>Magnoliopsida</taxon>
        <taxon>eudicotyledons</taxon>
        <taxon>Gunneridae</taxon>
        <taxon>Pentapetalae</taxon>
        <taxon>rosids</taxon>
        <taxon>fabids</taxon>
        <taxon>Rosales</taxon>
        <taxon>Rosaceae</taxon>
        <taxon>Rosoideae</taxon>
        <taxon>Rosoideae incertae sedis</taxon>
        <taxon>Rosa</taxon>
    </lineage>
</organism>
<evidence type="ECO:0000313" key="2">
    <source>
        <dbReference type="EMBL" id="PRQ20910.1"/>
    </source>
</evidence>
<proteinExistence type="predicted"/>
<evidence type="ECO:0000313" key="3">
    <source>
        <dbReference type="Proteomes" id="UP000238479"/>
    </source>
</evidence>